<dbReference type="AlphaFoldDB" id="A0A5B0V9Q5"/>
<evidence type="ECO:0000313" key="1">
    <source>
        <dbReference type="EMBL" id="KAA1171320.1"/>
    </source>
</evidence>
<keyword evidence="2" id="KW-1185">Reference proteome</keyword>
<dbReference type="InterPro" id="IPR044855">
    <property type="entry name" value="CoA-Trfase_III_dom3_sf"/>
</dbReference>
<dbReference type="InterPro" id="IPR003673">
    <property type="entry name" value="CoA-Trfase_fam_III"/>
</dbReference>
<accession>A0A5B0V9Q5</accession>
<name>A0A5B0V9Q5_9GAMM</name>
<dbReference type="RefSeq" id="WP_149601463.1">
    <property type="nucleotide sequence ID" value="NZ_VTUU01000011.1"/>
</dbReference>
<keyword evidence="1" id="KW-0808">Transferase</keyword>
<dbReference type="Proteomes" id="UP000323161">
    <property type="component" value="Unassembled WGS sequence"/>
</dbReference>
<comment type="caution">
    <text evidence="1">The sequence shown here is derived from an EMBL/GenBank/DDBJ whole genome shotgun (WGS) entry which is preliminary data.</text>
</comment>
<dbReference type="GO" id="GO:0016740">
    <property type="term" value="F:transferase activity"/>
    <property type="evidence" value="ECO:0007669"/>
    <property type="project" value="UniProtKB-KW"/>
</dbReference>
<dbReference type="Gene3D" id="3.30.1540.10">
    <property type="entry name" value="formyl-coa transferase, domain 3"/>
    <property type="match status" value="1"/>
</dbReference>
<evidence type="ECO:0000313" key="2">
    <source>
        <dbReference type="Proteomes" id="UP000323161"/>
    </source>
</evidence>
<dbReference type="InterPro" id="IPR050509">
    <property type="entry name" value="CoA-transferase_III"/>
</dbReference>
<organism evidence="1 2">
    <name type="scientific">Marinobacter salinexigens</name>
    <dbReference type="NCBI Taxonomy" id="2919747"/>
    <lineage>
        <taxon>Bacteria</taxon>
        <taxon>Pseudomonadati</taxon>
        <taxon>Pseudomonadota</taxon>
        <taxon>Gammaproteobacteria</taxon>
        <taxon>Pseudomonadales</taxon>
        <taxon>Marinobacteraceae</taxon>
        <taxon>Marinobacter</taxon>
    </lineage>
</organism>
<dbReference type="Gene3D" id="3.40.50.10540">
    <property type="entry name" value="Crotonobetainyl-coa:carnitine coa-transferase, domain 1"/>
    <property type="match status" value="1"/>
</dbReference>
<dbReference type="SUPFAM" id="SSF89796">
    <property type="entry name" value="CoA-transferase family III (CaiB/BaiF)"/>
    <property type="match status" value="1"/>
</dbReference>
<proteinExistence type="predicted"/>
<dbReference type="InterPro" id="IPR023606">
    <property type="entry name" value="CoA-Trfase_III_dom_1_sf"/>
</dbReference>
<dbReference type="EMBL" id="VTUU01000011">
    <property type="protein sequence ID" value="KAA1171320.1"/>
    <property type="molecule type" value="Genomic_DNA"/>
</dbReference>
<gene>
    <name evidence="1" type="ORF">FWJ25_17035</name>
</gene>
<reference evidence="1 2" key="1">
    <citation type="submission" date="2019-08" db="EMBL/GenBank/DDBJ databases">
        <title>Marinobacter ZYF650 sp. nov., a marine bacterium isolated from seawater of the Mariana trench.</title>
        <authorList>
            <person name="Ahmad W."/>
        </authorList>
    </citation>
    <scope>NUCLEOTIDE SEQUENCE [LARGE SCALE GENOMIC DNA]</scope>
    <source>
        <strain evidence="1 2">ZYF650</strain>
    </source>
</reference>
<dbReference type="PANTHER" id="PTHR48228:SF5">
    <property type="entry name" value="ALPHA-METHYLACYL-COA RACEMASE"/>
    <property type="match status" value="1"/>
</dbReference>
<protein>
    <submittedName>
        <fullName evidence="1">CoA transferase</fullName>
    </submittedName>
</protein>
<dbReference type="PANTHER" id="PTHR48228">
    <property type="entry name" value="SUCCINYL-COA--D-CITRAMALATE COA-TRANSFERASE"/>
    <property type="match status" value="1"/>
</dbReference>
<sequence length="373" mass="40396">MAGPLSSLKVLDFSTLLPGPYATMLLADMGAEVLRVEAPDRMDLTRVMPPHDGGVSTAHGYLNRGKHSIALNLKEEANVERIKALVAEFDVVVEQFRPGVMDRLGIGYEVLRSINPRLIYCSITGYGQTGPYRDKAGHDINYLSLAGVSSHCGRAERGPPPMGIQIADVAGGSHHAVMGILAAVIHRQQSGEGQYVDISMTDAAFALNAMSGAACLAGGQEQRPESSLLNGGSFYDYYQTSDGRWLSVGSLEPQFSSRLCETLGLDEMKSFALSQNPEHQKTLKQAISGAIATRTLEQWRKVFANRDACVEPVLSIAEAAEHPQMQARDMVIMVDRGDGTAQRQIGFPIKFEKTACHAGWVGRTLGADNDDYL</sequence>
<dbReference type="Pfam" id="PF02515">
    <property type="entry name" value="CoA_transf_3"/>
    <property type="match status" value="1"/>
</dbReference>